<proteinExistence type="predicted"/>
<organism evidence="1">
    <name type="scientific">Arundo donax</name>
    <name type="common">Giant reed</name>
    <name type="synonym">Donax arundinaceus</name>
    <dbReference type="NCBI Taxonomy" id="35708"/>
    <lineage>
        <taxon>Eukaryota</taxon>
        <taxon>Viridiplantae</taxon>
        <taxon>Streptophyta</taxon>
        <taxon>Embryophyta</taxon>
        <taxon>Tracheophyta</taxon>
        <taxon>Spermatophyta</taxon>
        <taxon>Magnoliopsida</taxon>
        <taxon>Liliopsida</taxon>
        <taxon>Poales</taxon>
        <taxon>Poaceae</taxon>
        <taxon>PACMAD clade</taxon>
        <taxon>Arundinoideae</taxon>
        <taxon>Arundineae</taxon>
        <taxon>Arundo</taxon>
    </lineage>
</organism>
<accession>A0A0A9F562</accession>
<sequence>MFAVIKHLRVPVLQLARDIFDDSNVLRMLDANVIWYKTNIMHIIKRKKELLEQTKSCLSFPITI</sequence>
<reference evidence="1" key="1">
    <citation type="submission" date="2014-09" db="EMBL/GenBank/DDBJ databases">
        <authorList>
            <person name="Magalhaes I.L.F."/>
            <person name="Oliveira U."/>
            <person name="Santos F.R."/>
            <person name="Vidigal T.H.D.A."/>
            <person name="Brescovit A.D."/>
            <person name="Santos A.J."/>
        </authorList>
    </citation>
    <scope>NUCLEOTIDE SEQUENCE</scope>
    <source>
        <tissue evidence="1">Shoot tissue taken approximately 20 cm above the soil surface</tissue>
    </source>
</reference>
<protein>
    <submittedName>
        <fullName evidence="1">Uncharacterized protein</fullName>
    </submittedName>
</protein>
<reference evidence="1" key="2">
    <citation type="journal article" date="2015" name="Data Brief">
        <title>Shoot transcriptome of the giant reed, Arundo donax.</title>
        <authorList>
            <person name="Barrero R.A."/>
            <person name="Guerrero F.D."/>
            <person name="Moolhuijzen P."/>
            <person name="Goolsby J.A."/>
            <person name="Tidwell J."/>
            <person name="Bellgard S.E."/>
            <person name="Bellgard M.I."/>
        </authorList>
    </citation>
    <scope>NUCLEOTIDE SEQUENCE</scope>
    <source>
        <tissue evidence="1">Shoot tissue taken approximately 20 cm above the soil surface</tissue>
    </source>
</reference>
<evidence type="ECO:0000313" key="1">
    <source>
        <dbReference type="EMBL" id="JAE08115.1"/>
    </source>
</evidence>
<dbReference type="EMBL" id="GBRH01189781">
    <property type="protein sequence ID" value="JAE08115.1"/>
    <property type="molecule type" value="Transcribed_RNA"/>
</dbReference>
<dbReference type="AlphaFoldDB" id="A0A0A9F562"/>
<name>A0A0A9F562_ARUDO</name>